<evidence type="ECO:0000256" key="8">
    <source>
        <dbReference type="ARBA" id="ARBA00023002"/>
    </source>
</evidence>
<dbReference type="SUPFAM" id="SSF54373">
    <property type="entry name" value="FAD-linked reductases, C-terminal domain"/>
    <property type="match status" value="1"/>
</dbReference>
<dbReference type="FunFam" id="1.10.3110.10:FF:000003">
    <property type="entry name" value="Protoporphyrinogen oxidase"/>
    <property type="match status" value="1"/>
</dbReference>
<evidence type="ECO:0000256" key="6">
    <source>
        <dbReference type="ARBA" id="ARBA00022630"/>
    </source>
</evidence>
<keyword evidence="9" id="KW-0496">Mitochondrion</keyword>
<reference evidence="15" key="2">
    <citation type="journal article" date="2024" name="Plant">
        <title>Genomic evolution and insights into agronomic trait innovations of Sesamum species.</title>
        <authorList>
            <person name="Miao H."/>
            <person name="Wang L."/>
            <person name="Qu L."/>
            <person name="Liu H."/>
            <person name="Sun Y."/>
            <person name="Le M."/>
            <person name="Wang Q."/>
            <person name="Wei S."/>
            <person name="Zheng Y."/>
            <person name="Lin W."/>
            <person name="Duan Y."/>
            <person name="Cao H."/>
            <person name="Xiong S."/>
            <person name="Wang X."/>
            <person name="Wei L."/>
            <person name="Li C."/>
            <person name="Ma Q."/>
            <person name="Ju M."/>
            <person name="Zhao R."/>
            <person name="Li G."/>
            <person name="Mu C."/>
            <person name="Tian Q."/>
            <person name="Mei H."/>
            <person name="Zhang T."/>
            <person name="Gao T."/>
            <person name="Zhang H."/>
        </authorList>
    </citation>
    <scope>NUCLEOTIDE SEQUENCE</scope>
    <source>
        <strain evidence="15">3651</strain>
    </source>
</reference>
<dbReference type="InterPro" id="IPR002937">
    <property type="entry name" value="Amino_oxidase"/>
</dbReference>
<comment type="similarity">
    <text evidence="4 13">Belongs to the protoporphyrinogen/coproporphyrinogen oxidase family. Protoporphyrinogen oxidase subfamily.</text>
</comment>
<dbReference type="Gene3D" id="3.90.660.20">
    <property type="entry name" value="Protoporphyrinogen oxidase, mitochondrial, domain 2"/>
    <property type="match status" value="1"/>
</dbReference>
<dbReference type="PANTHER" id="PTHR42923">
    <property type="entry name" value="PROTOPORPHYRINOGEN OXIDASE"/>
    <property type="match status" value="1"/>
</dbReference>
<proteinExistence type="inferred from homology"/>
<dbReference type="Pfam" id="PF01593">
    <property type="entry name" value="Amino_oxidase"/>
    <property type="match status" value="1"/>
</dbReference>
<dbReference type="SUPFAM" id="SSF51905">
    <property type="entry name" value="FAD/NAD(P)-binding domain"/>
    <property type="match status" value="1"/>
</dbReference>
<sequence length="542" mass="59242">MTNISELWSKSRMRLYDGQDCLNRCVLKSSPKPKTRVSVLAMASAGKEDKRGFPGKSVAVIGAGVSGLSAAYKLKLHGVNVTVFEAEGRTGGKLRSISHDGLIWDEGANTMTESEAAVGFLLDNLGLRDKQQFPLSQQKRYIAKNGVPVLLPSNPVALIRSNFISAGSKLQIFLEPFLWKNNDGLKGPDTEESVGAFFQRHFGKEVVDYLIDPFVAGTSGGDPESLSMRHVFPELWNLEKRFGSIISGAIQSKLSARKGTTGDSSAKKKQSHGSFSFLGGMQSLTNALCNELGKDELKLQAKVLELSYSCGENSPLDNWSVSYELDDKKLSCEKSFDALIVTAPLSDVKQMRITRRGSPFLLDFVPEVSYLPMSVIITTFKKESVKRPLEGFGVLIPSKEQKNGLKTLGTLFSSMMFPDRAPNDVYLYTTFVGGSRNPELAKASRDELKQIVTSDLRQLLGAEGEPAFLNHYYWSKAFPLYGHNYDSVISAIDKMEKDLPGLFYAGNHKGGLSVGKAISTGCQAADLVISYLDSCSDTKGNT</sequence>
<keyword evidence="6 13" id="KW-0285">Flavoprotein</keyword>
<dbReference type="AlphaFoldDB" id="A0AAE1XTS8"/>
<dbReference type="Proteomes" id="UP001293254">
    <property type="component" value="Unassembled WGS sequence"/>
</dbReference>
<evidence type="ECO:0000256" key="2">
    <source>
        <dbReference type="ARBA" id="ARBA00004173"/>
    </source>
</evidence>
<dbReference type="PRINTS" id="PR00419">
    <property type="entry name" value="ADXRDTASE"/>
</dbReference>
<dbReference type="InterPro" id="IPR050464">
    <property type="entry name" value="Zeta_carotene_desat/Oxidored"/>
</dbReference>
<dbReference type="GO" id="GO:0006782">
    <property type="term" value="P:protoporphyrinogen IX biosynthetic process"/>
    <property type="evidence" value="ECO:0007669"/>
    <property type="project" value="UniProtKB-UniRule"/>
</dbReference>
<evidence type="ECO:0000256" key="13">
    <source>
        <dbReference type="RuleBase" id="RU367069"/>
    </source>
</evidence>
<evidence type="ECO:0000256" key="9">
    <source>
        <dbReference type="ARBA" id="ARBA00023128"/>
    </source>
</evidence>
<dbReference type="PANTHER" id="PTHR42923:SF44">
    <property type="entry name" value="PROTOPORPHYRINOGEN OXIDASE 2, CHLOROPLASTIC_MITOCHONDRIAL"/>
    <property type="match status" value="1"/>
</dbReference>
<evidence type="ECO:0000256" key="7">
    <source>
        <dbReference type="ARBA" id="ARBA00022827"/>
    </source>
</evidence>
<keyword evidence="16" id="KW-1185">Reference proteome</keyword>
<gene>
    <name evidence="15" type="ORF">Salat_2200600</name>
</gene>
<comment type="pathway">
    <text evidence="3 13">Porphyrin-containing compound metabolism; protoporphyrin-IX biosynthesis; protoporphyrin-IX from protoporphyrinogen-IX: step 1/1.</text>
</comment>
<evidence type="ECO:0000256" key="3">
    <source>
        <dbReference type="ARBA" id="ARBA00005073"/>
    </source>
</evidence>
<dbReference type="InterPro" id="IPR036188">
    <property type="entry name" value="FAD/NAD-bd_sf"/>
</dbReference>
<evidence type="ECO:0000256" key="1">
    <source>
        <dbReference type="ARBA" id="ARBA00002600"/>
    </source>
</evidence>
<dbReference type="NCBIfam" id="TIGR00562">
    <property type="entry name" value="proto_IX_ox"/>
    <property type="match status" value="1"/>
</dbReference>
<organism evidence="15 16">
    <name type="scientific">Sesamum alatum</name>
    <dbReference type="NCBI Taxonomy" id="300844"/>
    <lineage>
        <taxon>Eukaryota</taxon>
        <taxon>Viridiplantae</taxon>
        <taxon>Streptophyta</taxon>
        <taxon>Embryophyta</taxon>
        <taxon>Tracheophyta</taxon>
        <taxon>Spermatophyta</taxon>
        <taxon>Magnoliopsida</taxon>
        <taxon>eudicotyledons</taxon>
        <taxon>Gunneridae</taxon>
        <taxon>Pentapetalae</taxon>
        <taxon>asterids</taxon>
        <taxon>lamiids</taxon>
        <taxon>Lamiales</taxon>
        <taxon>Pedaliaceae</taxon>
        <taxon>Sesamum</taxon>
    </lineage>
</organism>
<evidence type="ECO:0000256" key="12">
    <source>
        <dbReference type="ARBA" id="ARBA00047554"/>
    </source>
</evidence>
<reference evidence="15" key="1">
    <citation type="submission" date="2020-06" db="EMBL/GenBank/DDBJ databases">
        <authorList>
            <person name="Li T."/>
            <person name="Hu X."/>
            <person name="Zhang T."/>
            <person name="Song X."/>
            <person name="Zhang H."/>
            <person name="Dai N."/>
            <person name="Sheng W."/>
            <person name="Hou X."/>
            <person name="Wei L."/>
        </authorList>
    </citation>
    <scope>NUCLEOTIDE SEQUENCE</scope>
    <source>
        <strain evidence="15">3651</strain>
        <tissue evidence="15">Leaf</tissue>
    </source>
</reference>
<comment type="catalytic activity">
    <reaction evidence="12 13">
        <text>protoporphyrinogen IX + 3 O2 = protoporphyrin IX + 3 H2O2</text>
        <dbReference type="Rhea" id="RHEA:25576"/>
        <dbReference type="ChEBI" id="CHEBI:15379"/>
        <dbReference type="ChEBI" id="CHEBI:16240"/>
        <dbReference type="ChEBI" id="CHEBI:57306"/>
        <dbReference type="ChEBI" id="CHEBI:57307"/>
        <dbReference type="EC" id="1.3.3.4"/>
    </reaction>
</comment>
<dbReference type="EMBL" id="JACGWO010000009">
    <property type="protein sequence ID" value="KAK4417879.1"/>
    <property type="molecule type" value="Genomic_DNA"/>
</dbReference>
<feature type="domain" description="Amine oxidase" evidence="14">
    <location>
        <begin position="65"/>
        <end position="529"/>
    </location>
</feature>
<dbReference type="GO" id="GO:0004729">
    <property type="term" value="F:oxygen-dependent protoporphyrinogen oxidase activity"/>
    <property type="evidence" value="ECO:0007669"/>
    <property type="project" value="UniProtKB-UniRule"/>
</dbReference>
<comment type="subcellular location">
    <subcellularLocation>
        <location evidence="2">Mitochondrion</location>
    </subcellularLocation>
    <subcellularLocation>
        <location evidence="13">Plastid</location>
        <location evidence="13">Chloroplast</location>
    </subcellularLocation>
</comment>
<evidence type="ECO:0000256" key="11">
    <source>
        <dbReference type="ARBA" id="ARBA00023244"/>
    </source>
</evidence>
<evidence type="ECO:0000256" key="4">
    <source>
        <dbReference type="ARBA" id="ARBA00010551"/>
    </source>
</evidence>
<comment type="function">
    <text evidence="1 13">Catalyzes the 6-electron oxidation of protoporphyrinogen-IX to form protoporphyrin-IX.</text>
</comment>
<protein>
    <recommendedName>
        <fullName evidence="5 13">Protoporphyrinogen oxidase</fullName>
        <ecNumber evidence="5 13">1.3.3.4</ecNumber>
    </recommendedName>
</protein>
<evidence type="ECO:0000313" key="15">
    <source>
        <dbReference type="EMBL" id="KAK4417879.1"/>
    </source>
</evidence>
<dbReference type="GO" id="GO:0005739">
    <property type="term" value="C:mitochondrion"/>
    <property type="evidence" value="ECO:0007669"/>
    <property type="project" value="UniProtKB-SubCell"/>
</dbReference>
<comment type="cofactor">
    <cofactor evidence="13">
        <name>FAD</name>
        <dbReference type="ChEBI" id="CHEBI:57692"/>
    </cofactor>
    <text evidence="13">Binds 1 FAD per subunit.</text>
</comment>
<dbReference type="GO" id="GO:0009534">
    <property type="term" value="C:chloroplast thylakoid"/>
    <property type="evidence" value="ECO:0007669"/>
    <property type="project" value="TreeGrafter"/>
</dbReference>
<evidence type="ECO:0000256" key="10">
    <source>
        <dbReference type="ARBA" id="ARBA00023133"/>
    </source>
</evidence>
<dbReference type="EC" id="1.3.3.4" evidence="5 13"/>
<keyword evidence="10 13" id="KW-0350">Heme biosynthesis</keyword>
<accession>A0AAE1XTS8</accession>
<comment type="caution">
    <text evidence="15">The sequence shown here is derived from an EMBL/GenBank/DDBJ whole genome shotgun (WGS) entry which is preliminary data.</text>
</comment>
<name>A0AAE1XTS8_9LAMI</name>
<keyword evidence="11 13" id="KW-0627">Porphyrin biosynthesis</keyword>
<evidence type="ECO:0000259" key="14">
    <source>
        <dbReference type="Pfam" id="PF01593"/>
    </source>
</evidence>
<evidence type="ECO:0000313" key="16">
    <source>
        <dbReference type="Proteomes" id="UP001293254"/>
    </source>
</evidence>
<dbReference type="Gene3D" id="1.10.3110.10">
    <property type="entry name" value="protoporphyrinogen ix oxidase, domain 3"/>
    <property type="match status" value="1"/>
</dbReference>
<dbReference type="Gene3D" id="3.50.50.60">
    <property type="entry name" value="FAD/NAD(P)-binding domain"/>
    <property type="match status" value="1"/>
</dbReference>
<evidence type="ECO:0000256" key="5">
    <source>
        <dbReference type="ARBA" id="ARBA00012867"/>
    </source>
</evidence>
<keyword evidence="8 13" id="KW-0560">Oxidoreductase</keyword>
<keyword evidence="7 13" id="KW-0274">FAD</keyword>
<dbReference type="InterPro" id="IPR004572">
    <property type="entry name" value="Protoporphyrinogen_oxidase"/>
</dbReference>